<dbReference type="EMBL" id="BLRX01000128">
    <property type="protein sequence ID" value="GFP25577.1"/>
    <property type="molecule type" value="Genomic_DNA"/>
</dbReference>
<sequence length="48" mass="5402">VVAKCHAAFFGIEWFNKVLALLGGMRVQDILEINIPCHLQDMEYVVGI</sequence>
<dbReference type="AlphaFoldDB" id="A0A6V8NZD7"/>
<organism evidence="1 2">
    <name type="scientific">Candidatus Hakubella thermalkaliphila</name>
    <dbReference type="NCBI Taxonomy" id="2754717"/>
    <lineage>
        <taxon>Bacteria</taxon>
        <taxon>Bacillati</taxon>
        <taxon>Actinomycetota</taxon>
        <taxon>Actinomycetota incertae sedis</taxon>
        <taxon>Candidatus Hakubellales</taxon>
        <taxon>Candidatus Hakubellaceae</taxon>
        <taxon>Candidatus Hakubella</taxon>
    </lineage>
</organism>
<feature type="non-terminal residue" evidence="1">
    <location>
        <position position="1"/>
    </location>
</feature>
<evidence type="ECO:0000313" key="2">
    <source>
        <dbReference type="Proteomes" id="UP000543224"/>
    </source>
</evidence>
<accession>A0A6V8NZD7</accession>
<proteinExistence type="predicted"/>
<name>A0A6V8NZD7_9ACTN</name>
<reference evidence="1 2" key="1">
    <citation type="journal article" date="2020" name="Front. Microbiol.">
        <title>Single-cell genomics of novel Actinobacteria with the Wood-Ljungdahl pathway discovered in a serpentinizing system.</title>
        <authorList>
            <person name="Merino N."/>
            <person name="Kawai M."/>
            <person name="Boyd E.S."/>
            <person name="Colman D.R."/>
            <person name="McGlynn S.E."/>
            <person name="Nealson K.H."/>
            <person name="Kurokawa K."/>
            <person name="Hongoh Y."/>
        </authorList>
    </citation>
    <scope>NUCLEOTIDE SEQUENCE [LARGE SCALE GENOMIC DNA]</scope>
    <source>
        <strain evidence="1 2">S25</strain>
    </source>
</reference>
<protein>
    <submittedName>
        <fullName evidence="1">Uncharacterized protein</fullName>
    </submittedName>
</protein>
<comment type="caution">
    <text evidence="1">The sequence shown here is derived from an EMBL/GenBank/DDBJ whole genome shotgun (WGS) entry which is preliminary data.</text>
</comment>
<evidence type="ECO:0000313" key="1">
    <source>
        <dbReference type="EMBL" id="GFP25577.1"/>
    </source>
</evidence>
<gene>
    <name evidence="1" type="ORF">HKBW3S25_01057</name>
</gene>
<dbReference type="Proteomes" id="UP000543224">
    <property type="component" value="Unassembled WGS sequence"/>
</dbReference>